<dbReference type="Pfam" id="PF19891">
    <property type="entry name" value="DUF6364"/>
    <property type="match status" value="1"/>
</dbReference>
<dbReference type="STRING" id="584708.Apau_1882"/>
<sequence length="77" mass="8858">MQTKLTLRLEEDLIRRAKRASARTGKSVSQMVGDFFRTLEQDPAQEELSPRVKALLGVLPPSVCEEDWRAHLEEKHQ</sequence>
<gene>
    <name evidence="1" type="ORF">Apau_1882</name>
</gene>
<dbReference type="RefSeq" id="WP_006301528.1">
    <property type="nucleotide sequence ID" value="NZ_CM001022.1"/>
</dbReference>
<proteinExistence type="predicted"/>
<dbReference type="OrthoDB" id="6198066at2"/>
<accession>E3CWE1</accession>
<dbReference type="InterPro" id="IPR045944">
    <property type="entry name" value="DUF6364"/>
</dbReference>
<dbReference type="Proteomes" id="UP000005096">
    <property type="component" value="Chromosome"/>
</dbReference>
<dbReference type="HOGENOM" id="CLU_168243_2_1_0"/>
<keyword evidence="2" id="KW-1185">Reference proteome</keyword>
<name>E3CWE1_9BACT</name>
<evidence type="ECO:0008006" key="3">
    <source>
        <dbReference type="Google" id="ProtNLM"/>
    </source>
</evidence>
<organism evidence="1 2">
    <name type="scientific">Aminomonas paucivorans DSM 12260</name>
    <dbReference type="NCBI Taxonomy" id="584708"/>
    <lineage>
        <taxon>Bacteria</taxon>
        <taxon>Thermotogati</taxon>
        <taxon>Synergistota</taxon>
        <taxon>Synergistia</taxon>
        <taxon>Synergistales</taxon>
        <taxon>Synergistaceae</taxon>
        <taxon>Aminomonas</taxon>
    </lineage>
</organism>
<dbReference type="PaxDb" id="584708-Apau_1882"/>
<dbReference type="AlphaFoldDB" id="E3CWE1"/>
<dbReference type="EMBL" id="CM001022">
    <property type="protein sequence ID" value="EFQ24296.1"/>
    <property type="molecule type" value="Genomic_DNA"/>
</dbReference>
<protein>
    <recommendedName>
        <fullName evidence="3">Antitoxin</fullName>
    </recommendedName>
</protein>
<reference evidence="1 2" key="1">
    <citation type="journal article" date="2010" name="Stand. Genomic Sci.">
        <title>Non-contiguous finished genome sequence of Aminomonas paucivorans type strain (GLU-3).</title>
        <authorList>
            <person name="Pitluck S."/>
            <person name="Yasawong M."/>
            <person name="Held B."/>
            <person name="Lapidus A."/>
            <person name="Nolan M."/>
            <person name="Copeland A."/>
            <person name="Lucas S."/>
            <person name="Del Rio T.G."/>
            <person name="Tice H."/>
            <person name="Cheng J.F."/>
            <person name="Chertkov O."/>
            <person name="Goodwin L."/>
            <person name="Tapia R."/>
            <person name="Han C."/>
            <person name="Liolios K."/>
            <person name="Ivanova N."/>
            <person name="Mavromatis K."/>
            <person name="Ovchinnikova G."/>
            <person name="Pati A."/>
            <person name="Chen A."/>
            <person name="Palaniappan K."/>
            <person name="Land M."/>
            <person name="Hauser L."/>
            <person name="Chang Y.J."/>
            <person name="Jeffries C.D."/>
            <person name="Pukall R."/>
            <person name="Spring S."/>
            <person name="Rohde M."/>
            <person name="Sikorski J."/>
            <person name="Goker M."/>
            <person name="Woyke T."/>
            <person name="Bristow J."/>
            <person name="Eisen J.A."/>
            <person name="Markowitz V."/>
            <person name="Hugenholtz P."/>
            <person name="Kyrpides N.C."/>
            <person name="Klenk H.P."/>
        </authorList>
    </citation>
    <scope>NUCLEOTIDE SEQUENCE [LARGE SCALE GENOMIC DNA]</scope>
    <source>
        <strain evidence="1 2">DSM 12260</strain>
    </source>
</reference>
<evidence type="ECO:0000313" key="2">
    <source>
        <dbReference type="Proteomes" id="UP000005096"/>
    </source>
</evidence>
<evidence type="ECO:0000313" key="1">
    <source>
        <dbReference type="EMBL" id="EFQ24296.1"/>
    </source>
</evidence>